<dbReference type="RefSeq" id="WP_124999353.1">
    <property type="nucleotide sequence ID" value="NZ_RQXT01000015.1"/>
</dbReference>
<evidence type="ECO:0000313" key="3">
    <source>
        <dbReference type="Proteomes" id="UP000273786"/>
    </source>
</evidence>
<name>A0A3P3FSG0_9HYPH</name>
<feature type="transmembrane region" description="Helical" evidence="1">
    <location>
        <begin position="44"/>
        <end position="77"/>
    </location>
</feature>
<evidence type="ECO:0000256" key="1">
    <source>
        <dbReference type="SAM" id="Phobius"/>
    </source>
</evidence>
<gene>
    <name evidence="2" type="ORF">EH240_14775</name>
</gene>
<dbReference type="Proteomes" id="UP000273786">
    <property type="component" value="Unassembled WGS sequence"/>
</dbReference>
<reference evidence="2 3" key="1">
    <citation type="submission" date="2018-11" db="EMBL/GenBank/DDBJ databases">
        <title>the genome of Mesorhizobium tamadayense DSM 28320.</title>
        <authorList>
            <person name="Gao J."/>
        </authorList>
    </citation>
    <scope>NUCLEOTIDE SEQUENCE [LARGE SCALE GENOMIC DNA]</scope>
    <source>
        <strain evidence="2 3">DSM 28320</strain>
    </source>
</reference>
<accession>A0A3P3FSG0</accession>
<keyword evidence="1" id="KW-1133">Transmembrane helix</keyword>
<proteinExistence type="predicted"/>
<keyword evidence="3" id="KW-1185">Reference proteome</keyword>
<dbReference type="AlphaFoldDB" id="A0A3P3FSG0"/>
<keyword evidence="1" id="KW-0812">Transmembrane</keyword>
<keyword evidence="1" id="KW-0472">Membrane</keyword>
<comment type="caution">
    <text evidence="2">The sequence shown here is derived from an EMBL/GenBank/DDBJ whole genome shotgun (WGS) entry which is preliminary data.</text>
</comment>
<evidence type="ECO:0000313" key="2">
    <source>
        <dbReference type="EMBL" id="RRI01546.1"/>
    </source>
</evidence>
<protein>
    <submittedName>
        <fullName evidence="2">Uncharacterized protein</fullName>
    </submittedName>
</protein>
<sequence length="90" mass="9423">MAEVLLLCLLAVLAGAETIADIADIARHIATFGIGQNHVGRAVLALAVLIYSSAICGFVWNAILCGNLGLLGLFGIFCPTVREIQTLGDR</sequence>
<organism evidence="2 3">
    <name type="scientific">Mesorhizobium tamadayense</name>
    <dbReference type="NCBI Taxonomy" id="425306"/>
    <lineage>
        <taxon>Bacteria</taxon>
        <taxon>Pseudomonadati</taxon>
        <taxon>Pseudomonadota</taxon>
        <taxon>Alphaproteobacteria</taxon>
        <taxon>Hyphomicrobiales</taxon>
        <taxon>Phyllobacteriaceae</taxon>
        <taxon>Mesorhizobium</taxon>
    </lineage>
</organism>
<dbReference type="EMBL" id="RQXT01000015">
    <property type="protein sequence ID" value="RRI01546.1"/>
    <property type="molecule type" value="Genomic_DNA"/>
</dbReference>